<dbReference type="RefSeq" id="WP_343163170.1">
    <property type="nucleotide sequence ID" value="NZ_JBHRSV010000028.1"/>
</dbReference>
<dbReference type="EMBL" id="JBHRSV010000028">
    <property type="protein sequence ID" value="MFC2927186.1"/>
    <property type="molecule type" value="Genomic_DNA"/>
</dbReference>
<organism evidence="1 2">
    <name type="scientific">Hyphobacterium vulgare</name>
    <dbReference type="NCBI Taxonomy" id="1736751"/>
    <lineage>
        <taxon>Bacteria</taxon>
        <taxon>Pseudomonadati</taxon>
        <taxon>Pseudomonadota</taxon>
        <taxon>Alphaproteobacteria</taxon>
        <taxon>Maricaulales</taxon>
        <taxon>Maricaulaceae</taxon>
        <taxon>Hyphobacterium</taxon>
    </lineage>
</organism>
<proteinExistence type="predicted"/>
<dbReference type="Proteomes" id="UP001595379">
    <property type="component" value="Unassembled WGS sequence"/>
</dbReference>
<accession>A0ABV7A076</accession>
<dbReference type="InterPro" id="IPR035965">
    <property type="entry name" value="PAS-like_dom_sf"/>
</dbReference>
<evidence type="ECO:0000313" key="1">
    <source>
        <dbReference type="EMBL" id="MFC2927186.1"/>
    </source>
</evidence>
<dbReference type="InterPro" id="IPR009922">
    <property type="entry name" value="DUF1457"/>
</dbReference>
<dbReference type="Pfam" id="PF07310">
    <property type="entry name" value="PAS_5"/>
    <property type="match status" value="1"/>
</dbReference>
<dbReference type="SUPFAM" id="SSF55785">
    <property type="entry name" value="PYP-like sensor domain (PAS domain)"/>
    <property type="match status" value="1"/>
</dbReference>
<name>A0ABV7A076_9PROT</name>
<gene>
    <name evidence="1" type="ORF">ACFOOR_13805</name>
</gene>
<dbReference type="PIRSF" id="PIRSF031878">
    <property type="entry name" value="UCP031878"/>
    <property type="match status" value="1"/>
</dbReference>
<reference evidence="2" key="1">
    <citation type="journal article" date="2019" name="Int. J. Syst. Evol. Microbiol.">
        <title>The Global Catalogue of Microorganisms (GCM) 10K type strain sequencing project: providing services to taxonomists for standard genome sequencing and annotation.</title>
        <authorList>
            <consortium name="The Broad Institute Genomics Platform"/>
            <consortium name="The Broad Institute Genome Sequencing Center for Infectious Disease"/>
            <person name="Wu L."/>
            <person name="Ma J."/>
        </authorList>
    </citation>
    <scope>NUCLEOTIDE SEQUENCE [LARGE SCALE GENOMIC DNA]</scope>
    <source>
        <strain evidence="2">KCTC 52487</strain>
    </source>
</reference>
<comment type="caution">
    <text evidence="1">The sequence shown here is derived from an EMBL/GenBank/DDBJ whole genome shotgun (WGS) entry which is preliminary data.</text>
</comment>
<keyword evidence="2" id="KW-1185">Reference proteome</keyword>
<evidence type="ECO:0000313" key="2">
    <source>
        <dbReference type="Proteomes" id="UP001595379"/>
    </source>
</evidence>
<protein>
    <submittedName>
        <fullName evidence="1">PAS domain-containing protein</fullName>
    </submittedName>
</protein>
<sequence>MHAHTETLLAYWETRRNGRPAPARADIVPRDLSNLLSWLFILERADADHHVFRLAGTGLCQLYRRELREQNFLDLWRGFDRHHVRALIESALAAPAPATATATAYALDGQTIEAELALLPLRGPSGQADRVLGLYQPLSALRGLQDRPVVRQKLTGLQPPAREIYTPVALRPLAAVSFELVANDR</sequence>